<dbReference type="RefSeq" id="WP_173582203.1">
    <property type="nucleotide sequence ID" value="NZ_WOTB01000003.1"/>
</dbReference>
<gene>
    <name evidence="8" type="ORF">GOB93_03890</name>
</gene>
<keyword evidence="3" id="KW-0560">Oxidoreductase</keyword>
<dbReference type="EC" id="1.20.4.1" evidence="4"/>
<dbReference type="Pfam" id="PF03960">
    <property type="entry name" value="ArsC"/>
    <property type="match status" value="1"/>
</dbReference>
<dbReference type="Proteomes" id="UP000635278">
    <property type="component" value="Unassembled WGS sequence"/>
</dbReference>
<dbReference type="InterPro" id="IPR006660">
    <property type="entry name" value="Arsenate_reductase-like"/>
</dbReference>
<dbReference type="PROSITE" id="PS51353">
    <property type="entry name" value="ARSC"/>
    <property type="match status" value="1"/>
</dbReference>
<protein>
    <recommendedName>
        <fullName evidence="5">Arsenate reductase</fullName>
        <ecNumber evidence="4">1.20.4.1</ecNumber>
    </recommendedName>
</protein>
<evidence type="ECO:0000256" key="5">
    <source>
        <dbReference type="ARBA" id="ARBA00039879"/>
    </source>
</evidence>
<evidence type="ECO:0000256" key="7">
    <source>
        <dbReference type="SAM" id="MobiDB-lite"/>
    </source>
</evidence>
<keyword evidence="9" id="KW-1185">Reference proteome</keyword>
<comment type="caution">
    <text evidence="8">The sequence shown here is derived from an EMBL/GenBank/DDBJ whole genome shotgun (WGS) entry which is preliminary data.</text>
</comment>
<organism evidence="8 9">
    <name type="scientific">Acetobacter musti</name>
    <dbReference type="NCBI Taxonomy" id="864732"/>
    <lineage>
        <taxon>Bacteria</taxon>
        <taxon>Pseudomonadati</taxon>
        <taxon>Pseudomonadota</taxon>
        <taxon>Alphaproteobacteria</taxon>
        <taxon>Acetobacterales</taxon>
        <taxon>Acetobacteraceae</taxon>
        <taxon>Acetobacter</taxon>
    </lineage>
</organism>
<dbReference type="EMBL" id="WOTB01000003">
    <property type="protein sequence ID" value="NHN83783.1"/>
    <property type="molecule type" value="Genomic_DNA"/>
</dbReference>
<dbReference type="PANTHER" id="PTHR30041">
    <property type="entry name" value="ARSENATE REDUCTASE"/>
    <property type="match status" value="1"/>
</dbReference>
<name>A0ABX0JJV1_9PROT</name>
<evidence type="ECO:0000313" key="8">
    <source>
        <dbReference type="EMBL" id="NHN83783.1"/>
    </source>
</evidence>
<reference evidence="8 9" key="1">
    <citation type="journal article" date="2020" name="Int. J. Syst. Evol. Microbiol.">
        <title>Novel acetic acid bacteria from cider fermentations: Acetobacter conturbans sp. nov. and Acetobacter fallax sp. nov.</title>
        <authorList>
            <person name="Sombolestani A.S."/>
            <person name="Cleenwerck I."/>
            <person name="Cnockaert M."/>
            <person name="Borremans W."/>
            <person name="Wieme A.D."/>
            <person name="De Vuyst L."/>
            <person name="Vandamme P."/>
        </authorList>
    </citation>
    <scope>NUCLEOTIDE SEQUENCE [LARGE SCALE GENOMIC DNA]</scope>
    <source>
        <strain evidence="8 9">LMG 30640</strain>
    </source>
</reference>
<dbReference type="PANTHER" id="PTHR30041:SF5">
    <property type="entry name" value="ARSENATE REDUCTASE-RELATED"/>
    <property type="match status" value="1"/>
</dbReference>
<comment type="similarity">
    <text evidence="1 6">Belongs to the ArsC family.</text>
</comment>
<evidence type="ECO:0000256" key="6">
    <source>
        <dbReference type="PROSITE-ProRule" id="PRU01282"/>
    </source>
</evidence>
<feature type="compositionally biased region" description="Polar residues" evidence="7">
    <location>
        <begin position="1"/>
        <end position="15"/>
    </location>
</feature>
<feature type="region of interest" description="Disordered" evidence="7">
    <location>
        <begin position="1"/>
        <end position="21"/>
    </location>
</feature>
<keyword evidence="2" id="KW-0059">Arsenical resistance</keyword>
<dbReference type="InterPro" id="IPR036249">
    <property type="entry name" value="Thioredoxin-like_sf"/>
</dbReference>
<accession>A0ABX0JJV1</accession>
<sequence>MQATIFHNPRCSTSPRVPGRLQESGSEFRVIEYLKTPPDRAMLTVPGEMSDVEVRGILRTEEAPASSLNLNAPEVSDEMLLDAMTGHPQLINRPIVVTDRRTLLCRPAERVEELLFFD</sequence>
<dbReference type="CDD" id="cd03034">
    <property type="entry name" value="ArsC_ArsC"/>
    <property type="match status" value="1"/>
</dbReference>
<evidence type="ECO:0000256" key="3">
    <source>
        <dbReference type="ARBA" id="ARBA00023002"/>
    </source>
</evidence>
<evidence type="ECO:0000256" key="1">
    <source>
        <dbReference type="ARBA" id="ARBA00007198"/>
    </source>
</evidence>
<evidence type="ECO:0000256" key="4">
    <source>
        <dbReference type="ARBA" id="ARBA00038969"/>
    </source>
</evidence>
<evidence type="ECO:0000313" key="9">
    <source>
        <dbReference type="Proteomes" id="UP000635278"/>
    </source>
</evidence>
<evidence type="ECO:0000256" key="2">
    <source>
        <dbReference type="ARBA" id="ARBA00022849"/>
    </source>
</evidence>
<dbReference type="InterPro" id="IPR006659">
    <property type="entry name" value="Arsenate_reductase"/>
</dbReference>
<dbReference type="Gene3D" id="3.40.30.10">
    <property type="entry name" value="Glutaredoxin"/>
    <property type="match status" value="1"/>
</dbReference>
<dbReference type="SUPFAM" id="SSF52833">
    <property type="entry name" value="Thioredoxin-like"/>
    <property type="match status" value="1"/>
</dbReference>
<proteinExistence type="inferred from homology"/>